<dbReference type="AlphaFoldDB" id="A0A4R7KLY2"/>
<feature type="transmembrane region" description="Helical" evidence="1">
    <location>
        <begin position="68"/>
        <end position="88"/>
    </location>
</feature>
<keyword evidence="3" id="KW-1185">Reference proteome</keyword>
<gene>
    <name evidence="2" type="ORF">EDD71_11327</name>
</gene>
<feature type="transmembrane region" description="Helical" evidence="1">
    <location>
        <begin position="33"/>
        <end position="53"/>
    </location>
</feature>
<feature type="transmembrane region" description="Helical" evidence="1">
    <location>
        <begin position="6"/>
        <end position="21"/>
    </location>
</feature>
<evidence type="ECO:0000313" key="2">
    <source>
        <dbReference type="EMBL" id="TDT56484.1"/>
    </source>
</evidence>
<proteinExistence type="predicted"/>
<sequence length="142" mass="15706">MNLYYISMVMIILSNILYHLSSKSIPAKVNPIVPLIATYSTALFLSLAILFIFPSDGGRFQSFKEVNWASYTLGFSIVALEMGFLLAYRSGWNVSLAALIAQVVVSLLLIPIGIFFFKEHLSLKNVVGIVLSIIGIIFISQK</sequence>
<dbReference type="EMBL" id="SOAZ01000013">
    <property type="protein sequence ID" value="TDT56484.1"/>
    <property type="molecule type" value="Genomic_DNA"/>
</dbReference>
<comment type="caution">
    <text evidence="2">The sequence shown here is derived from an EMBL/GenBank/DDBJ whole genome shotgun (WGS) entry which is preliminary data.</text>
</comment>
<dbReference type="InterPro" id="IPR037185">
    <property type="entry name" value="EmrE-like"/>
</dbReference>
<organism evidence="2 3">
    <name type="scientific">Fonticella tunisiensis</name>
    <dbReference type="NCBI Taxonomy" id="1096341"/>
    <lineage>
        <taxon>Bacteria</taxon>
        <taxon>Bacillati</taxon>
        <taxon>Bacillota</taxon>
        <taxon>Clostridia</taxon>
        <taxon>Eubacteriales</taxon>
        <taxon>Clostridiaceae</taxon>
        <taxon>Fonticella</taxon>
    </lineage>
</organism>
<keyword evidence="1" id="KW-0472">Membrane</keyword>
<feature type="transmembrane region" description="Helical" evidence="1">
    <location>
        <begin position="95"/>
        <end position="117"/>
    </location>
</feature>
<dbReference type="RefSeq" id="WP_133628374.1">
    <property type="nucleotide sequence ID" value="NZ_SOAZ01000013.1"/>
</dbReference>
<evidence type="ECO:0000256" key="1">
    <source>
        <dbReference type="SAM" id="Phobius"/>
    </source>
</evidence>
<name>A0A4R7KLY2_9CLOT</name>
<keyword evidence="1" id="KW-1133">Transmembrane helix</keyword>
<reference evidence="2 3" key="1">
    <citation type="submission" date="2019-03" db="EMBL/GenBank/DDBJ databases">
        <title>Genomic Encyclopedia of Type Strains, Phase IV (KMG-IV): sequencing the most valuable type-strain genomes for metagenomic binning, comparative biology and taxonomic classification.</title>
        <authorList>
            <person name="Goeker M."/>
        </authorList>
    </citation>
    <scope>NUCLEOTIDE SEQUENCE [LARGE SCALE GENOMIC DNA]</scope>
    <source>
        <strain evidence="2 3">DSM 24455</strain>
    </source>
</reference>
<protein>
    <submittedName>
        <fullName evidence="2">EamA-like transporter family protein</fullName>
    </submittedName>
</protein>
<dbReference type="Proteomes" id="UP000295325">
    <property type="component" value="Unassembled WGS sequence"/>
</dbReference>
<dbReference type="SUPFAM" id="SSF103481">
    <property type="entry name" value="Multidrug resistance efflux transporter EmrE"/>
    <property type="match status" value="1"/>
</dbReference>
<accession>A0A4R7KLY2</accession>
<evidence type="ECO:0000313" key="3">
    <source>
        <dbReference type="Proteomes" id="UP000295325"/>
    </source>
</evidence>
<feature type="transmembrane region" description="Helical" evidence="1">
    <location>
        <begin position="123"/>
        <end position="140"/>
    </location>
</feature>
<dbReference type="OrthoDB" id="2294582at2"/>
<keyword evidence="1" id="KW-0812">Transmembrane</keyword>